<dbReference type="EMBL" id="LITT01000023">
    <property type="protein sequence ID" value="OAA86899.1"/>
    <property type="molecule type" value="Genomic_DNA"/>
</dbReference>
<dbReference type="InterPro" id="IPR007253">
    <property type="entry name" value="Cell_wall-bd_2"/>
</dbReference>
<dbReference type="PANTHER" id="PTHR30032:SF8">
    <property type="entry name" value="GERMINATION-SPECIFIC N-ACETYLMURAMOYL-L-ALANINE AMIDASE"/>
    <property type="match status" value="1"/>
</dbReference>
<feature type="signal peptide" evidence="1">
    <location>
        <begin position="1"/>
        <end position="30"/>
    </location>
</feature>
<evidence type="ECO:0000313" key="2">
    <source>
        <dbReference type="EMBL" id="OAA86899.1"/>
    </source>
</evidence>
<feature type="chain" id="PRO_5007899497" evidence="1">
    <location>
        <begin position="31"/>
        <end position="982"/>
    </location>
</feature>
<dbReference type="OrthoDB" id="1927282at2"/>
<accession>A0A168NTZ7</accession>
<comment type="caution">
    <text evidence="2">The sequence shown here is derived from an EMBL/GenBank/DDBJ whole genome shotgun (WGS) entry which is preliminary data.</text>
</comment>
<dbReference type="SUPFAM" id="SSF49373">
    <property type="entry name" value="Invasin/intimin cell-adhesion fragments"/>
    <property type="match status" value="1"/>
</dbReference>
<evidence type="ECO:0000256" key="1">
    <source>
        <dbReference type="SAM" id="SignalP"/>
    </source>
</evidence>
<dbReference type="Pfam" id="PF04122">
    <property type="entry name" value="CW_binding_2"/>
    <property type="match status" value="3"/>
</dbReference>
<reference evidence="2 3" key="1">
    <citation type="journal article" date="2015" name="Biotechnol. Bioeng.">
        <title>Genome sequence and phenotypic characterization of Caulobacter segnis.</title>
        <authorList>
            <person name="Patel S."/>
            <person name="Fletcher B."/>
            <person name="Scott D.C."/>
            <person name="Ely B."/>
        </authorList>
    </citation>
    <scope>NUCLEOTIDE SEQUENCE [LARGE SCALE GENOMIC DNA]</scope>
    <source>
        <strain evidence="2 3">ERI-2</strain>
    </source>
</reference>
<dbReference type="PANTHER" id="PTHR30032">
    <property type="entry name" value="N-ACETYLMURAMOYL-L-ALANINE AMIDASE-RELATED"/>
    <property type="match status" value="1"/>
</dbReference>
<dbReference type="Gene3D" id="2.60.40.1080">
    <property type="match status" value="1"/>
</dbReference>
<organism evidence="2 3">
    <name type="scientific">Clostridium ljungdahlii</name>
    <dbReference type="NCBI Taxonomy" id="1538"/>
    <lineage>
        <taxon>Bacteria</taxon>
        <taxon>Bacillati</taxon>
        <taxon>Bacillota</taxon>
        <taxon>Clostridia</taxon>
        <taxon>Eubacteriales</taxon>
        <taxon>Clostridiaceae</taxon>
        <taxon>Clostridium</taxon>
    </lineage>
</organism>
<evidence type="ECO:0000313" key="3">
    <source>
        <dbReference type="Proteomes" id="UP000077407"/>
    </source>
</evidence>
<dbReference type="Proteomes" id="UP000077407">
    <property type="component" value="Unassembled WGS sequence"/>
</dbReference>
<protein>
    <submittedName>
        <fullName evidence="2">Amidase enhancer</fullName>
    </submittedName>
</protein>
<dbReference type="InterPro" id="IPR008964">
    <property type="entry name" value="Invasin/intimin_cell_adhesion"/>
</dbReference>
<name>A0A168NTZ7_9CLOT</name>
<keyword evidence="1" id="KW-0732">Signal</keyword>
<dbReference type="AlphaFoldDB" id="A0A168NTZ7"/>
<gene>
    <name evidence="2" type="primary">lytB_3</name>
    <name evidence="2" type="ORF">WY13_02293</name>
</gene>
<dbReference type="PATRIC" id="fig|1538.10.peg.1895"/>
<dbReference type="InterPro" id="IPR051922">
    <property type="entry name" value="Bact_Sporulation_Assoc"/>
</dbReference>
<proteinExistence type="predicted"/>
<dbReference type="Gene3D" id="3.40.50.12090">
    <property type="match status" value="2"/>
</dbReference>
<sequence>MSKKSTKALASATLMSLVLTTALSAGPVKAAQGQVTRVSGGDRYATAAKVATTNWTTSDNVVLVSGEGYADAVSASALAKKLGAPILLTAGNTLSQDAQTALDTLKPKNVYVVGGTASISQSIRAGLKSKYTLTELGGSNRYETNVAVAKQLVKLGVSASDVMVVGGQGFADALSVAPVAAAKGQILLLANNDKASTQGAIDFVNDNKSKVTIVGTTNVISDAIKDAFGSTATRVNGGSSRFDTNLAVLKAFSKDLKADKLYVANASAADPDNLYADALVASALAGKNAAPLVLVDKDGTDATNNAVAYIKGEATKTTDLQLVGGTGVVPDSIVSQINDAVKGIQPVFSGTVTSVETVKDQYVNSKADDEQLQFTVNGGTKVSVSDLINAGYSVEFTANKDVFDSTESGTTYSSKDGVLNKSKLNSLLTASPSVDTFKYSVKVTKDDQVIAQSGNETINIINGDQTADTLTDITIKEGVTGSTTSKITSGKFIKGETATVTKVKGDIADASDVTITGDNLKYYSSNPFVASVDETKGEITTHNAGTFTLTVKSGSTSKDYSYTVTSDTKRTVTTVSADNTSIKVGKAATTSFYLTTKDQLGDPIDITPMNGATTPSNDNELQVGTYDSGSTKDVVKDGDTIIANVTTAAPSTTDDKSDGKAYVTITGASNAGSGSLKIYNKNGIITTFSLTTTGDTSINNIKVEAAATDSNSKDLTLDLDPKSADNNNDKYVKLNVNKYSSNGTYLGKDTTATITITTSSNKNILVPGTNAYTTTVTPDSDGDFVVAIPSATTSDYGSALASANVATLLGNDTDPDIGTITVSAVDGDNAASTTLTVKDSTPSISSAALNSGVEIDSGSSLAIKDMIKASDISANVSEGDGKIRIAQNGIIFVKSDANANNGGSIKDIDDNDIAYDAVNDITLGKIVIVNKNGTTASTYSISNGSTGTITKTTSGSGDKYVTVGIQRAHDDTPFTTVDVKVN</sequence>
<dbReference type="RefSeq" id="WP_063555719.1">
    <property type="nucleotide sequence ID" value="NZ_LITT01000023.1"/>
</dbReference>